<dbReference type="RefSeq" id="WP_117907606.1">
    <property type="nucleotide sequence ID" value="NZ_JAQDZO010000034.1"/>
</dbReference>
<comment type="caution">
    <text evidence="1">The sequence shown here is derived from an EMBL/GenBank/DDBJ whole genome shotgun (WGS) entry which is preliminary data.</text>
</comment>
<accession>A0A413UX36</accession>
<evidence type="ECO:0000313" key="2">
    <source>
        <dbReference type="Proteomes" id="UP000283482"/>
    </source>
</evidence>
<dbReference type="EMBL" id="QSGN01000047">
    <property type="protein sequence ID" value="RHB25112.1"/>
    <property type="molecule type" value="Genomic_DNA"/>
</dbReference>
<dbReference type="Proteomes" id="UP000283482">
    <property type="component" value="Unassembled WGS sequence"/>
</dbReference>
<gene>
    <name evidence="1" type="ORF">DW889_14525</name>
</gene>
<proteinExistence type="predicted"/>
<protein>
    <submittedName>
        <fullName evidence="1">Uncharacterized protein</fullName>
    </submittedName>
</protein>
<name>A0A413UX36_BACSE</name>
<organism evidence="1 2">
    <name type="scientific">Bacteroides stercoris</name>
    <dbReference type="NCBI Taxonomy" id="46506"/>
    <lineage>
        <taxon>Bacteria</taxon>
        <taxon>Pseudomonadati</taxon>
        <taxon>Bacteroidota</taxon>
        <taxon>Bacteroidia</taxon>
        <taxon>Bacteroidales</taxon>
        <taxon>Bacteroidaceae</taxon>
        <taxon>Bacteroides</taxon>
    </lineage>
</organism>
<sequence length="121" mass="13470">MKNFIFAMCGFLMMSLVSLSVQASSVESPKCEYVNPSVNAGLPDIQSITLETAPADCVVLTIPQTIFLVANNPAMMCSIKEEAAIQGIRINVPKFPFRYIYKSKYCTHYSHTAYCKLITPY</sequence>
<dbReference type="AlphaFoldDB" id="A0A413UX36"/>
<evidence type="ECO:0000313" key="1">
    <source>
        <dbReference type="EMBL" id="RHB25112.1"/>
    </source>
</evidence>
<reference evidence="1 2" key="1">
    <citation type="submission" date="2018-08" db="EMBL/GenBank/DDBJ databases">
        <title>A genome reference for cultivated species of the human gut microbiota.</title>
        <authorList>
            <person name="Zou Y."/>
            <person name="Xue W."/>
            <person name="Luo G."/>
        </authorList>
    </citation>
    <scope>NUCLEOTIDE SEQUENCE [LARGE SCALE GENOMIC DNA]</scope>
    <source>
        <strain evidence="1 2">AM40-34</strain>
    </source>
</reference>